<dbReference type="AlphaFoldDB" id="X0YTK7"/>
<organism evidence="1">
    <name type="scientific">marine sediment metagenome</name>
    <dbReference type="NCBI Taxonomy" id="412755"/>
    <lineage>
        <taxon>unclassified sequences</taxon>
        <taxon>metagenomes</taxon>
        <taxon>ecological metagenomes</taxon>
    </lineage>
</organism>
<protein>
    <submittedName>
        <fullName evidence="1">Uncharacterized protein</fullName>
    </submittedName>
</protein>
<comment type="caution">
    <text evidence="1">The sequence shown here is derived from an EMBL/GenBank/DDBJ whole genome shotgun (WGS) entry which is preliminary data.</text>
</comment>
<evidence type="ECO:0000313" key="1">
    <source>
        <dbReference type="EMBL" id="GAG59580.1"/>
    </source>
</evidence>
<gene>
    <name evidence="1" type="ORF">S01H4_03800</name>
</gene>
<accession>X0YTK7</accession>
<reference evidence="1" key="1">
    <citation type="journal article" date="2014" name="Front. Microbiol.">
        <title>High frequency of phylogenetically diverse reductive dehalogenase-homologous genes in deep subseafloor sedimentary metagenomes.</title>
        <authorList>
            <person name="Kawai M."/>
            <person name="Futagami T."/>
            <person name="Toyoda A."/>
            <person name="Takaki Y."/>
            <person name="Nishi S."/>
            <person name="Hori S."/>
            <person name="Arai W."/>
            <person name="Tsubouchi T."/>
            <person name="Morono Y."/>
            <person name="Uchiyama I."/>
            <person name="Ito T."/>
            <person name="Fujiyama A."/>
            <person name="Inagaki F."/>
            <person name="Takami H."/>
        </authorList>
    </citation>
    <scope>NUCLEOTIDE SEQUENCE</scope>
    <source>
        <strain evidence="1">Expedition CK06-06</strain>
    </source>
</reference>
<feature type="non-terminal residue" evidence="1">
    <location>
        <position position="1"/>
    </location>
</feature>
<sequence>SIFIASKINKVSPSFTLSPSDIFNWSTLPGIGATTSSPATAAVGALERAGLFETLAGFGFIGSSFTFVITG</sequence>
<proteinExistence type="predicted"/>
<name>X0YTK7_9ZZZZ</name>
<dbReference type="EMBL" id="BART01000963">
    <property type="protein sequence ID" value="GAG59580.1"/>
    <property type="molecule type" value="Genomic_DNA"/>
</dbReference>